<gene>
    <name evidence="11 13" type="primary">nadD</name>
    <name evidence="13" type="ORF">MUN53_07595</name>
</gene>
<accession>A0ABT0C0E3</accession>
<keyword evidence="7 11" id="KW-0547">Nucleotide-binding</keyword>
<dbReference type="InterPro" id="IPR005248">
    <property type="entry name" value="NadD/NMNAT"/>
</dbReference>
<evidence type="ECO:0000256" key="7">
    <source>
        <dbReference type="ARBA" id="ARBA00022741"/>
    </source>
</evidence>
<evidence type="ECO:0000256" key="11">
    <source>
        <dbReference type="HAMAP-Rule" id="MF_00244"/>
    </source>
</evidence>
<dbReference type="GO" id="GO:0016779">
    <property type="term" value="F:nucleotidyltransferase activity"/>
    <property type="evidence" value="ECO:0007669"/>
    <property type="project" value="UniProtKB-KW"/>
</dbReference>
<evidence type="ECO:0000256" key="4">
    <source>
        <dbReference type="ARBA" id="ARBA00022642"/>
    </source>
</evidence>
<comment type="caution">
    <text evidence="13">The sequence shown here is derived from an EMBL/GenBank/DDBJ whole genome shotgun (WGS) entry which is preliminary data.</text>
</comment>
<dbReference type="Proteomes" id="UP001165444">
    <property type="component" value="Unassembled WGS sequence"/>
</dbReference>
<keyword evidence="5 11" id="KW-0808">Transferase</keyword>
<comment type="similarity">
    <text evidence="3 11">Belongs to the NadD family.</text>
</comment>
<keyword evidence="9 11" id="KW-0520">NAD</keyword>
<keyword evidence="6 11" id="KW-0548">Nucleotidyltransferase</keyword>
<evidence type="ECO:0000313" key="13">
    <source>
        <dbReference type="EMBL" id="MCJ2380471.1"/>
    </source>
</evidence>
<evidence type="ECO:0000256" key="10">
    <source>
        <dbReference type="ARBA" id="ARBA00048721"/>
    </source>
</evidence>
<dbReference type="NCBIfam" id="TIGR00125">
    <property type="entry name" value="cyt_tran_rel"/>
    <property type="match status" value="1"/>
</dbReference>
<dbReference type="EMBL" id="JAKZMM010000015">
    <property type="protein sequence ID" value="MCJ2380471.1"/>
    <property type="molecule type" value="Genomic_DNA"/>
</dbReference>
<feature type="domain" description="Cytidyltransferase-like" evidence="12">
    <location>
        <begin position="12"/>
        <end position="171"/>
    </location>
</feature>
<evidence type="ECO:0000256" key="1">
    <source>
        <dbReference type="ARBA" id="ARBA00002324"/>
    </source>
</evidence>
<dbReference type="InterPro" id="IPR014729">
    <property type="entry name" value="Rossmann-like_a/b/a_fold"/>
</dbReference>
<evidence type="ECO:0000259" key="12">
    <source>
        <dbReference type="Pfam" id="PF01467"/>
    </source>
</evidence>
<sequence length="200" mass="23236">MGSESFQKKIGIYSGSFNPIHIGHLALANWLCEFTDLDEVWFMVTPHNPFKERTDLIDDQLRLEMVEKAIAGYPKFRVCDLEFHLPKPSYTISTLKALKDLYPSLSFSLIMGADNWNKFDRWKDYQEILSVCELIVYPRKGSSSLVDTKQFPQVHVVDAPEIELSSTFIRQALRDKKDVRFFIPEPIRELLDKAFINSEK</sequence>
<keyword evidence="14" id="KW-1185">Reference proteome</keyword>
<dbReference type="Gene3D" id="3.40.50.620">
    <property type="entry name" value="HUPs"/>
    <property type="match status" value="1"/>
</dbReference>
<reference evidence="13 14" key="1">
    <citation type="submission" date="2022-03" db="EMBL/GenBank/DDBJ databases">
        <title>Parabacteroides sp. nov. isolated from swine feces.</title>
        <authorList>
            <person name="Bak J.E."/>
        </authorList>
    </citation>
    <scope>NUCLEOTIDE SEQUENCE [LARGE SCALE GENOMIC DNA]</scope>
    <source>
        <strain evidence="13 14">AGMB00274</strain>
    </source>
</reference>
<evidence type="ECO:0000256" key="6">
    <source>
        <dbReference type="ARBA" id="ARBA00022695"/>
    </source>
</evidence>
<proteinExistence type="inferred from homology"/>
<dbReference type="Pfam" id="PF01467">
    <property type="entry name" value="CTP_transf_like"/>
    <property type="match status" value="1"/>
</dbReference>
<comment type="function">
    <text evidence="1 11">Catalyzes the reversible adenylation of nicotinate mononucleotide (NaMN) to nicotinic acid adenine dinucleotide (NaAD).</text>
</comment>
<organism evidence="13 14">
    <name type="scientific">Parabacteroides faecalis</name>
    <dbReference type="NCBI Taxonomy" id="2924040"/>
    <lineage>
        <taxon>Bacteria</taxon>
        <taxon>Pseudomonadati</taxon>
        <taxon>Bacteroidota</taxon>
        <taxon>Bacteroidia</taxon>
        <taxon>Bacteroidales</taxon>
        <taxon>Tannerellaceae</taxon>
        <taxon>Parabacteroides</taxon>
    </lineage>
</organism>
<dbReference type="NCBIfam" id="TIGR00482">
    <property type="entry name" value="nicotinate (nicotinamide) nucleotide adenylyltransferase"/>
    <property type="match status" value="1"/>
</dbReference>
<evidence type="ECO:0000256" key="2">
    <source>
        <dbReference type="ARBA" id="ARBA00005019"/>
    </source>
</evidence>
<dbReference type="InterPro" id="IPR004821">
    <property type="entry name" value="Cyt_trans-like"/>
</dbReference>
<comment type="catalytic activity">
    <reaction evidence="10 11">
        <text>nicotinate beta-D-ribonucleotide + ATP + H(+) = deamido-NAD(+) + diphosphate</text>
        <dbReference type="Rhea" id="RHEA:22860"/>
        <dbReference type="ChEBI" id="CHEBI:15378"/>
        <dbReference type="ChEBI" id="CHEBI:30616"/>
        <dbReference type="ChEBI" id="CHEBI:33019"/>
        <dbReference type="ChEBI" id="CHEBI:57502"/>
        <dbReference type="ChEBI" id="CHEBI:58437"/>
        <dbReference type="EC" id="2.7.7.18"/>
    </reaction>
</comment>
<dbReference type="RefSeq" id="WP_243324484.1">
    <property type="nucleotide sequence ID" value="NZ_JAKZMM010000015.1"/>
</dbReference>
<evidence type="ECO:0000313" key="14">
    <source>
        <dbReference type="Proteomes" id="UP001165444"/>
    </source>
</evidence>
<name>A0ABT0C0E3_9BACT</name>
<dbReference type="PANTHER" id="PTHR39321:SF3">
    <property type="entry name" value="PHOSPHOPANTETHEINE ADENYLYLTRANSFERASE"/>
    <property type="match status" value="1"/>
</dbReference>
<keyword evidence="8 11" id="KW-0067">ATP-binding</keyword>
<dbReference type="EC" id="2.7.7.18" evidence="11"/>
<evidence type="ECO:0000256" key="3">
    <source>
        <dbReference type="ARBA" id="ARBA00009014"/>
    </source>
</evidence>
<dbReference type="CDD" id="cd02165">
    <property type="entry name" value="NMNAT"/>
    <property type="match status" value="1"/>
</dbReference>
<dbReference type="NCBIfam" id="NF000840">
    <property type="entry name" value="PRK00071.1-3"/>
    <property type="match status" value="1"/>
</dbReference>
<evidence type="ECO:0000256" key="9">
    <source>
        <dbReference type="ARBA" id="ARBA00023027"/>
    </source>
</evidence>
<evidence type="ECO:0000256" key="8">
    <source>
        <dbReference type="ARBA" id="ARBA00022840"/>
    </source>
</evidence>
<keyword evidence="4 11" id="KW-0662">Pyridine nucleotide biosynthesis</keyword>
<dbReference type="SUPFAM" id="SSF52374">
    <property type="entry name" value="Nucleotidylyl transferase"/>
    <property type="match status" value="1"/>
</dbReference>
<comment type="pathway">
    <text evidence="2 11">Cofactor biosynthesis; NAD(+) biosynthesis; deamido-NAD(+) from nicotinate D-ribonucleotide: step 1/1.</text>
</comment>
<evidence type="ECO:0000256" key="5">
    <source>
        <dbReference type="ARBA" id="ARBA00022679"/>
    </source>
</evidence>
<protein>
    <recommendedName>
        <fullName evidence="11">Probable nicotinate-nucleotide adenylyltransferase</fullName>
        <ecNumber evidence="11">2.7.7.18</ecNumber>
    </recommendedName>
    <alternativeName>
        <fullName evidence="11">Deamido-NAD(+) diphosphorylase</fullName>
    </alternativeName>
    <alternativeName>
        <fullName evidence="11">Deamido-NAD(+) pyrophosphorylase</fullName>
    </alternativeName>
    <alternativeName>
        <fullName evidence="11">Nicotinate mononucleotide adenylyltransferase</fullName>
        <shortName evidence="11">NaMN adenylyltransferase</shortName>
    </alternativeName>
</protein>
<dbReference type="HAMAP" id="MF_00244">
    <property type="entry name" value="NaMN_adenylyltr"/>
    <property type="match status" value="1"/>
</dbReference>
<dbReference type="PANTHER" id="PTHR39321">
    <property type="entry name" value="NICOTINATE-NUCLEOTIDE ADENYLYLTRANSFERASE-RELATED"/>
    <property type="match status" value="1"/>
</dbReference>